<name>A0A7E4W8N6_PANRE</name>
<dbReference type="WBParaSite" id="Pan_g8384.t1">
    <property type="protein sequence ID" value="Pan_g8384.t1"/>
    <property type="gene ID" value="Pan_g8384"/>
</dbReference>
<keyword evidence="1" id="KW-1185">Reference proteome</keyword>
<evidence type="ECO:0000313" key="2">
    <source>
        <dbReference type="WBParaSite" id="Pan_g8384.t1"/>
    </source>
</evidence>
<accession>A0A7E4W8N6</accession>
<reference evidence="1" key="1">
    <citation type="journal article" date="2013" name="Genetics">
        <title>The draft genome and transcriptome of Panagrellus redivivus are shaped by the harsh demands of a free-living lifestyle.</title>
        <authorList>
            <person name="Srinivasan J."/>
            <person name="Dillman A.R."/>
            <person name="Macchietto M.G."/>
            <person name="Heikkinen L."/>
            <person name="Lakso M."/>
            <person name="Fracchia K.M."/>
            <person name="Antoshechkin I."/>
            <person name="Mortazavi A."/>
            <person name="Wong G."/>
            <person name="Sternberg P.W."/>
        </authorList>
    </citation>
    <scope>NUCLEOTIDE SEQUENCE [LARGE SCALE GENOMIC DNA]</scope>
    <source>
        <strain evidence="1">MT8872</strain>
    </source>
</reference>
<evidence type="ECO:0000313" key="1">
    <source>
        <dbReference type="Proteomes" id="UP000492821"/>
    </source>
</evidence>
<dbReference type="AlphaFoldDB" id="A0A7E4W8N6"/>
<proteinExistence type="predicted"/>
<dbReference type="Proteomes" id="UP000492821">
    <property type="component" value="Unassembled WGS sequence"/>
</dbReference>
<sequence length="79" mass="8737">MNHGVRLDRRFIQLSPLPFLRSFQADSSSGPAVLLSPLAFDVRLLTAMPSNGFVSPGHCFCCFSSFLITSRSRNTFVVD</sequence>
<reference evidence="2" key="2">
    <citation type="submission" date="2020-10" db="UniProtKB">
        <authorList>
            <consortium name="WormBaseParasite"/>
        </authorList>
    </citation>
    <scope>IDENTIFICATION</scope>
</reference>
<protein>
    <submittedName>
        <fullName evidence="2">Uncharacterized protein</fullName>
    </submittedName>
</protein>
<organism evidence="1 2">
    <name type="scientific">Panagrellus redivivus</name>
    <name type="common">Microworm</name>
    <dbReference type="NCBI Taxonomy" id="6233"/>
    <lineage>
        <taxon>Eukaryota</taxon>
        <taxon>Metazoa</taxon>
        <taxon>Ecdysozoa</taxon>
        <taxon>Nematoda</taxon>
        <taxon>Chromadorea</taxon>
        <taxon>Rhabditida</taxon>
        <taxon>Tylenchina</taxon>
        <taxon>Panagrolaimomorpha</taxon>
        <taxon>Panagrolaimoidea</taxon>
        <taxon>Panagrolaimidae</taxon>
        <taxon>Panagrellus</taxon>
    </lineage>
</organism>